<proteinExistence type="predicted"/>
<protein>
    <submittedName>
        <fullName evidence="1">DeoC</fullName>
    </submittedName>
</protein>
<organism evidence="1 2">
    <name type="scientific">Cordylochernes scorpioides</name>
    <dbReference type="NCBI Taxonomy" id="51811"/>
    <lineage>
        <taxon>Eukaryota</taxon>
        <taxon>Metazoa</taxon>
        <taxon>Ecdysozoa</taxon>
        <taxon>Arthropoda</taxon>
        <taxon>Chelicerata</taxon>
        <taxon>Arachnida</taxon>
        <taxon>Pseudoscorpiones</taxon>
        <taxon>Cheliferoidea</taxon>
        <taxon>Chernetidae</taxon>
        <taxon>Cordylochernes</taxon>
    </lineage>
</organism>
<dbReference type="Proteomes" id="UP001235939">
    <property type="component" value="Chromosome X"/>
</dbReference>
<sequence>MENCKTKSPPLDVNIDFSQYENSKKCDPKKYQEILGNLLFLSVKTRPDPSFPLIQLSKYSQDPREIHFNALKGIFGYLKKLLTLLYVTIKVIPNLLDFLMLVGEMVAWILNGIKCIDLTTLSGDDTRANVRQLCYKALNPIAPTLLKQLGLSYSAVQESYIKKDDKHTAFADDYQFEDPEFISDESGISHLFVQATLNGLVRDLGLSKEAAEILKSRLKQRNLLLPQTKISVYRNGEQ</sequence>
<name>A0ABY6LVH1_9ARAC</name>
<keyword evidence="2" id="KW-1185">Reference proteome</keyword>
<reference evidence="1 2" key="1">
    <citation type="submission" date="2022-03" db="EMBL/GenBank/DDBJ databases">
        <title>A chromosomal length assembly of Cordylochernes scorpioides.</title>
        <authorList>
            <person name="Zeh D."/>
            <person name="Zeh J."/>
        </authorList>
    </citation>
    <scope>NUCLEOTIDE SEQUENCE [LARGE SCALE GENOMIC DNA]</scope>
    <source>
        <strain evidence="1">IN4F17</strain>
        <tissue evidence="1">Whole Body</tissue>
    </source>
</reference>
<dbReference type="Gene3D" id="3.20.20.70">
    <property type="entry name" value="Aldolase class I"/>
    <property type="match status" value="1"/>
</dbReference>
<gene>
    <name evidence="1" type="ORF">LAZ67_X002391</name>
</gene>
<accession>A0ABY6LVH1</accession>
<dbReference type="EMBL" id="CP092886">
    <property type="protein sequence ID" value="UYV84499.1"/>
    <property type="molecule type" value="Genomic_DNA"/>
</dbReference>
<evidence type="ECO:0000313" key="1">
    <source>
        <dbReference type="EMBL" id="UYV84499.1"/>
    </source>
</evidence>
<evidence type="ECO:0000313" key="2">
    <source>
        <dbReference type="Proteomes" id="UP001235939"/>
    </source>
</evidence>
<dbReference type="InterPro" id="IPR013785">
    <property type="entry name" value="Aldolase_TIM"/>
</dbReference>